<accession>A0A6B3NDC5</accession>
<dbReference type="EMBL" id="JAAHFQ010000237">
    <property type="protein sequence ID" value="NER28612.1"/>
    <property type="molecule type" value="Genomic_DNA"/>
</dbReference>
<dbReference type="AlphaFoldDB" id="A0A6B3NDC5"/>
<proteinExistence type="predicted"/>
<organism evidence="1">
    <name type="scientific">Symploca sp. SIO1C4</name>
    <dbReference type="NCBI Taxonomy" id="2607765"/>
    <lineage>
        <taxon>Bacteria</taxon>
        <taxon>Bacillati</taxon>
        <taxon>Cyanobacteriota</taxon>
        <taxon>Cyanophyceae</taxon>
        <taxon>Coleofasciculales</taxon>
        <taxon>Coleofasciculaceae</taxon>
        <taxon>Symploca</taxon>
    </lineage>
</organism>
<protein>
    <submittedName>
        <fullName evidence="1">Uncharacterized protein</fullName>
    </submittedName>
</protein>
<gene>
    <name evidence="1" type="ORF">F6J89_13515</name>
</gene>
<name>A0A6B3NDC5_9CYAN</name>
<reference evidence="1" key="1">
    <citation type="submission" date="2019-11" db="EMBL/GenBank/DDBJ databases">
        <title>Genomic insights into an expanded diversity of filamentous marine cyanobacteria reveals the extraordinary biosynthetic potential of Moorea and Okeania.</title>
        <authorList>
            <person name="Ferreira Leao T."/>
            <person name="Wang M."/>
            <person name="Moss N."/>
            <person name="Da Silva R."/>
            <person name="Sanders J."/>
            <person name="Nurk S."/>
            <person name="Gurevich A."/>
            <person name="Humphrey G."/>
            <person name="Reher R."/>
            <person name="Zhu Q."/>
            <person name="Belda-Ferre P."/>
            <person name="Glukhov E."/>
            <person name="Rex R."/>
            <person name="Dorrestein P.C."/>
            <person name="Knight R."/>
            <person name="Pevzner P."/>
            <person name="Gerwick W.H."/>
            <person name="Gerwick L."/>
        </authorList>
    </citation>
    <scope>NUCLEOTIDE SEQUENCE</scope>
    <source>
        <strain evidence="1">SIO1C4</strain>
    </source>
</reference>
<evidence type="ECO:0000313" key="1">
    <source>
        <dbReference type="EMBL" id="NER28612.1"/>
    </source>
</evidence>
<comment type="caution">
    <text evidence="1">The sequence shown here is derived from an EMBL/GenBank/DDBJ whole genome shotgun (WGS) entry which is preliminary data.</text>
</comment>
<sequence length="52" mass="6068">MALWVDNYKHKGYKLLAMAETGIKYTQGTAQYYVEKLGNQVELEMGKHLTRF</sequence>